<organism evidence="1 2">
    <name type="scientific">Candidatus Woesebacteria bacterium GW2011_GWB1_33_22</name>
    <dbReference type="NCBI Taxonomy" id="1618566"/>
    <lineage>
        <taxon>Bacteria</taxon>
        <taxon>Candidatus Woeseibacteriota</taxon>
    </lineage>
</organism>
<accession>A0A0G0CPR6</accession>
<dbReference type="EMBL" id="LBOW01000002">
    <property type="protein sequence ID" value="KKP45357.1"/>
    <property type="molecule type" value="Genomic_DNA"/>
</dbReference>
<comment type="caution">
    <text evidence="1">The sequence shown here is derived from an EMBL/GenBank/DDBJ whole genome shotgun (WGS) entry which is preliminary data.</text>
</comment>
<name>A0A0G0CPR6_9BACT</name>
<protein>
    <submittedName>
        <fullName evidence="1">Uncharacterized protein</fullName>
    </submittedName>
</protein>
<dbReference type="Proteomes" id="UP000034778">
    <property type="component" value="Unassembled WGS sequence"/>
</dbReference>
<dbReference type="AlphaFoldDB" id="A0A0G0CPR6"/>
<evidence type="ECO:0000313" key="2">
    <source>
        <dbReference type="Proteomes" id="UP000034778"/>
    </source>
</evidence>
<evidence type="ECO:0000313" key="1">
    <source>
        <dbReference type="EMBL" id="KKP45357.1"/>
    </source>
</evidence>
<reference evidence="1 2" key="1">
    <citation type="journal article" date="2015" name="Nature">
        <title>rRNA introns, odd ribosomes, and small enigmatic genomes across a large radiation of phyla.</title>
        <authorList>
            <person name="Brown C.T."/>
            <person name="Hug L.A."/>
            <person name="Thomas B.C."/>
            <person name="Sharon I."/>
            <person name="Castelle C.J."/>
            <person name="Singh A."/>
            <person name="Wilkins M.J."/>
            <person name="Williams K.H."/>
            <person name="Banfield J.F."/>
        </authorList>
    </citation>
    <scope>NUCLEOTIDE SEQUENCE [LARGE SCALE GENOMIC DNA]</scope>
</reference>
<dbReference type="STRING" id="1618566.UR35_C0002G0190"/>
<proteinExistence type="predicted"/>
<gene>
    <name evidence="1" type="ORF">UR35_C0002G0190</name>
</gene>
<sequence>MYSHHRTGKDRNLSPNDQVAILQEILADKQPPTQQYVPKTEKGVRLARIWEEKVEESGFNKEGEPKS</sequence>